<reference evidence="2 3" key="1">
    <citation type="submission" date="2019-05" db="EMBL/GenBank/DDBJ databases">
        <title>Streptomyces marianii sp. nov., a novel marine actinomycete from southern coast of India.</title>
        <authorList>
            <person name="Iniyan A.M."/>
            <person name="Wink J."/>
            <person name="Ramprasad E."/>
            <person name="Ramana C.V."/>
            <person name="Bunk B."/>
            <person name="Sproer C."/>
            <person name="Joseph F.-J.R.S."/>
            <person name="Vincent S.G.P."/>
        </authorList>
    </citation>
    <scope>NUCLEOTIDE SEQUENCE [LARGE SCALE GENOMIC DNA]</scope>
    <source>
        <strain evidence="2 3">ICN19</strain>
    </source>
</reference>
<keyword evidence="3" id="KW-1185">Reference proteome</keyword>
<accession>A0A5R9EF62</accession>
<gene>
    <name evidence="2" type="ORF">FEF34_34755</name>
</gene>
<feature type="region of interest" description="Disordered" evidence="1">
    <location>
        <begin position="1"/>
        <end position="37"/>
    </location>
</feature>
<comment type="caution">
    <text evidence="2">The sequence shown here is derived from an EMBL/GenBank/DDBJ whole genome shotgun (WGS) entry which is preliminary data.</text>
</comment>
<organism evidence="2 3">
    <name type="scientific">Streptomyces marianii</name>
    <dbReference type="NCBI Taxonomy" id="1817406"/>
    <lineage>
        <taxon>Bacteria</taxon>
        <taxon>Bacillati</taxon>
        <taxon>Actinomycetota</taxon>
        <taxon>Actinomycetes</taxon>
        <taxon>Kitasatosporales</taxon>
        <taxon>Streptomycetaceae</taxon>
        <taxon>Streptomyces</taxon>
    </lineage>
</organism>
<evidence type="ECO:0000256" key="1">
    <source>
        <dbReference type="SAM" id="MobiDB-lite"/>
    </source>
</evidence>
<protein>
    <submittedName>
        <fullName evidence="2">Uncharacterized protein</fullName>
    </submittedName>
</protein>
<dbReference type="RefSeq" id="WP_138056700.1">
    <property type="nucleotide sequence ID" value="NZ_VAWE01000001.1"/>
</dbReference>
<feature type="compositionally biased region" description="Basic and acidic residues" evidence="1">
    <location>
        <begin position="18"/>
        <end position="27"/>
    </location>
</feature>
<dbReference type="Proteomes" id="UP000305921">
    <property type="component" value="Unassembled WGS sequence"/>
</dbReference>
<proteinExistence type="predicted"/>
<evidence type="ECO:0000313" key="3">
    <source>
        <dbReference type="Proteomes" id="UP000305921"/>
    </source>
</evidence>
<evidence type="ECO:0000313" key="2">
    <source>
        <dbReference type="EMBL" id="TLQ47419.1"/>
    </source>
</evidence>
<dbReference type="EMBL" id="VAWE01000001">
    <property type="protein sequence ID" value="TLQ47419.1"/>
    <property type="molecule type" value="Genomic_DNA"/>
</dbReference>
<dbReference type="AlphaFoldDB" id="A0A5R9EF62"/>
<sequence>MTGGHPERFPARHAARPAAERPGRTAEDPSPEPGTDLVGAIIRAAPRAAVICTPPGPTS</sequence>
<name>A0A5R9EF62_9ACTN</name>
<feature type="compositionally biased region" description="Basic and acidic residues" evidence="1">
    <location>
        <begin position="1"/>
        <end position="10"/>
    </location>
</feature>